<dbReference type="Proteomes" id="UP000284842">
    <property type="component" value="Unassembled WGS sequence"/>
</dbReference>
<feature type="compositionally biased region" description="Low complexity" evidence="1">
    <location>
        <begin position="271"/>
        <end position="288"/>
    </location>
</feature>
<keyword evidence="2" id="KW-0812">Transmembrane</keyword>
<feature type="compositionally biased region" description="Polar residues" evidence="1">
    <location>
        <begin position="724"/>
        <end position="744"/>
    </location>
</feature>
<dbReference type="AlphaFoldDB" id="A0A409V990"/>
<feature type="region of interest" description="Disordered" evidence="1">
    <location>
        <begin position="832"/>
        <end position="886"/>
    </location>
</feature>
<dbReference type="STRING" id="181874.A0A409V990"/>
<feature type="region of interest" description="Disordered" evidence="1">
    <location>
        <begin position="195"/>
        <end position="299"/>
    </location>
</feature>
<evidence type="ECO:0000313" key="3">
    <source>
        <dbReference type="EMBL" id="PPQ63228.1"/>
    </source>
</evidence>
<feature type="compositionally biased region" description="Low complexity" evidence="1">
    <location>
        <begin position="574"/>
        <end position="590"/>
    </location>
</feature>
<proteinExistence type="predicted"/>
<dbReference type="InParanoid" id="A0A409V990"/>
<feature type="compositionally biased region" description="Low complexity" evidence="1">
    <location>
        <begin position="90"/>
        <end position="108"/>
    </location>
</feature>
<comment type="caution">
    <text evidence="3">The sequence shown here is derived from an EMBL/GenBank/DDBJ whole genome shotgun (WGS) entry which is preliminary data.</text>
</comment>
<feature type="compositionally biased region" description="Basic and acidic residues" evidence="1">
    <location>
        <begin position="221"/>
        <end position="238"/>
    </location>
</feature>
<evidence type="ECO:0000313" key="4">
    <source>
        <dbReference type="Proteomes" id="UP000284842"/>
    </source>
</evidence>
<feature type="region of interest" description="Disordered" evidence="1">
    <location>
        <begin position="90"/>
        <end position="113"/>
    </location>
</feature>
<feature type="compositionally biased region" description="Polar residues" evidence="1">
    <location>
        <begin position="836"/>
        <end position="855"/>
    </location>
</feature>
<accession>A0A409V990</accession>
<dbReference type="OrthoDB" id="2563978at2759"/>
<name>A0A409V990_9AGAR</name>
<keyword evidence="4" id="KW-1185">Reference proteome</keyword>
<feature type="transmembrane region" description="Helical" evidence="2">
    <location>
        <begin position="163"/>
        <end position="187"/>
    </location>
</feature>
<feature type="compositionally biased region" description="Low complexity" evidence="1">
    <location>
        <begin position="755"/>
        <end position="779"/>
    </location>
</feature>
<protein>
    <submittedName>
        <fullName evidence="3">Uncharacterized protein</fullName>
    </submittedName>
</protein>
<reference evidence="3 4" key="1">
    <citation type="journal article" date="2018" name="Evol. Lett.">
        <title>Horizontal gene cluster transfer increased hallucinogenic mushroom diversity.</title>
        <authorList>
            <person name="Reynolds H.T."/>
            <person name="Vijayakumar V."/>
            <person name="Gluck-Thaler E."/>
            <person name="Korotkin H.B."/>
            <person name="Matheny P.B."/>
            <person name="Slot J.C."/>
        </authorList>
    </citation>
    <scope>NUCLEOTIDE SEQUENCE [LARGE SCALE GENOMIC DNA]</scope>
    <source>
        <strain evidence="3 4">2629</strain>
    </source>
</reference>
<keyword evidence="2" id="KW-0472">Membrane</keyword>
<organism evidence="3 4">
    <name type="scientific">Panaeolus cyanescens</name>
    <dbReference type="NCBI Taxonomy" id="181874"/>
    <lineage>
        <taxon>Eukaryota</taxon>
        <taxon>Fungi</taxon>
        <taxon>Dikarya</taxon>
        <taxon>Basidiomycota</taxon>
        <taxon>Agaricomycotina</taxon>
        <taxon>Agaricomycetes</taxon>
        <taxon>Agaricomycetidae</taxon>
        <taxon>Agaricales</taxon>
        <taxon>Agaricineae</taxon>
        <taxon>Galeropsidaceae</taxon>
        <taxon>Panaeolus</taxon>
    </lineage>
</organism>
<feature type="region of interest" description="Disordered" evidence="1">
    <location>
        <begin position="555"/>
        <end position="593"/>
    </location>
</feature>
<evidence type="ECO:0000256" key="2">
    <source>
        <dbReference type="SAM" id="Phobius"/>
    </source>
</evidence>
<gene>
    <name evidence="3" type="ORF">CVT24_005688</name>
</gene>
<dbReference type="EMBL" id="NHTK01006128">
    <property type="protein sequence ID" value="PPQ63228.1"/>
    <property type="molecule type" value="Genomic_DNA"/>
</dbReference>
<keyword evidence="2" id="KW-1133">Transmembrane helix</keyword>
<feature type="region of interest" description="Disordered" evidence="1">
    <location>
        <begin position="724"/>
        <end position="796"/>
    </location>
</feature>
<evidence type="ECO:0000256" key="1">
    <source>
        <dbReference type="SAM" id="MobiDB-lite"/>
    </source>
</evidence>
<feature type="compositionally biased region" description="Polar residues" evidence="1">
    <location>
        <begin position="239"/>
        <end position="250"/>
    </location>
</feature>
<sequence>MAQPSQQFPPWLTPSLSVITDAAGVPVATSTDIVYLPLTYFGPSVSIIPLGSLWVFGGSTSPASLPTTSETTTSSATSLLPPITTSAIPTTSSVLPTASSATPTTTLSPPVPTSAIPTSATSIVTPPLTTSFSSTSTLTTTSAVPTSTITSNALTGGLTRGQLVGVIVASILGLIFLFVLALFLYLFCKGRRNRRQYDSPSPVDDEYYFVPPGGRTPGEGSPRHSGEEADPFLQRRGESSTAGPSTSANMAQIPGEMGSRPSGARVPVPTGGSQSSGSTNSNASGFGNVLERPTLGFMPSMPEDQMYPRGPLTVGEMAQLGYEGVQPDENQPPEAEYTGAYAYATDPFNQPPRLVNTSSSYTGLKPVRSGDEGFKSNRSSYNAIVDAEESATLLTATRVKMGRADPQIHDSSSSAGTSSLLASLGTGLSSLANIGRKSWFKGLDSPRHSYHNPQYAADPLSERDIETGRSMLSSAQVDSLGNRLRPEAVGTGPDGVRPTSNISARSAASGATIYHDAHSSAPGTPLLTPLPRAMTPAEQPVPMIPAEHAWISSPLAAGAPSSPPAYEDQFVIGSPSPSSPARSPPSLSSPLGADILDMPAPVAINNFSSLSSIKDTPTGSSAGVGSLFKTTPFPPPGLETVRPIGWSEVVTVAEPEEAHGVGNMFHSHSGITIDVLEEEPPAAEEGWRSMASSTTSGAGLTGGDLARRGTFGVLPSHPAFMSEQGSLHSMRSHFNPSMRSTGSAAASRRELTNGSLSSNSSRPSHHSSASAHSHTLSRTGSIPNENRRNLRVGGTSGNVSPALSAFGQHHFAPQMRASTSVADSAVAGLESPASVHVSSHKSGTLRSVGSSSMGSATAMDRSFGTLREEDGMPWAGGLDDEWRPTA</sequence>